<proteinExistence type="predicted"/>
<dbReference type="AlphaFoldDB" id="A0A9P6JN83"/>
<keyword evidence="2" id="KW-1185">Reference proteome</keyword>
<name>A0A9P6JN83_9AGAR</name>
<dbReference type="EMBL" id="MU157864">
    <property type="protein sequence ID" value="KAF9527117.1"/>
    <property type="molecule type" value="Genomic_DNA"/>
</dbReference>
<gene>
    <name evidence="1" type="ORF">CPB83DRAFT_432765</name>
</gene>
<accession>A0A9P6JN83</accession>
<evidence type="ECO:0000313" key="2">
    <source>
        <dbReference type="Proteomes" id="UP000807306"/>
    </source>
</evidence>
<dbReference type="OrthoDB" id="3010872at2759"/>
<evidence type="ECO:0000313" key="1">
    <source>
        <dbReference type="EMBL" id="KAF9527117.1"/>
    </source>
</evidence>
<sequence>MSDEGEAFPNAKSLFWQTLYALNPGNQLVELLKTHPTYEAVCDLVIFYVKAVKQDPHRGQCLASAFCEVVQSPYAPTIADATLFSLIND</sequence>
<reference evidence="1" key="1">
    <citation type="submission" date="2020-11" db="EMBL/GenBank/DDBJ databases">
        <authorList>
            <consortium name="DOE Joint Genome Institute"/>
            <person name="Ahrendt S."/>
            <person name="Riley R."/>
            <person name="Andreopoulos W."/>
            <person name="Labutti K."/>
            <person name="Pangilinan J."/>
            <person name="Ruiz-Duenas F.J."/>
            <person name="Barrasa J.M."/>
            <person name="Sanchez-Garcia M."/>
            <person name="Camarero S."/>
            <person name="Miyauchi S."/>
            <person name="Serrano A."/>
            <person name="Linde D."/>
            <person name="Babiker R."/>
            <person name="Drula E."/>
            <person name="Ayuso-Fernandez I."/>
            <person name="Pacheco R."/>
            <person name="Padilla G."/>
            <person name="Ferreira P."/>
            <person name="Barriuso J."/>
            <person name="Kellner H."/>
            <person name="Castanera R."/>
            <person name="Alfaro M."/>
            <person name="Ramirez L."/>
            <person name="Pisabarro A.G."/>
            <person name="Kuo A."/>
            <person name="Tritt A."/>
            <person name="Lipzen A."/>
            <person name="He G."/>
            <person name="Yan M."/>
            <person name="Ng V."/>
            <person name="Cullen D."/>
            <person name="Martin F."/>
            <person name="Rosso M.-N."/>
            <person name="Henrissat B."/>
            <person name="Hibbett D."/>
            <person name="Martinez A.T."/>
            <person name="Grigoriev I.V."/>
        </authorList>
    </citation>
    <scope>NUCLEOTIDE SEQUENCE</scope>
    <source>
        <strain evidence="1">CBS 506.95</strain>
    </source>
</reference>
<organism evidence="1 2">
    <name type="scientific">Crepidotus variabilis</name>
    <dbReference type="NCBI Taxonomy" id="179855"/>
    <lineage>
        <taxon>Eukaryota</taxon>
        <taxon>Fungi</taxon>
        <taxon>Dikarya</taxon>
        <taxon>Basidiomycota</taxon>
        <taxon>Agaricomycotina</taxon>
        <taxon>Agaricomycetes</taxon>
        <taxon>Agaricomycetidae</taxon>
        <taxon>Agaricales</taxon>
        <taxon>Agaricineae</taxon>
        <taxon>Crepidotaceae</taxon>
        <taxon>Crepidotus</taxon>
    </lineage>
</organism>
<comment type="caution">
    <text evidence="1">The sequence shown here is derived from an EMBL/GenBank/DDBJ whole genome shotgun (WGS) entry which is preliminary data.</text>
</comment>
<dbReference type="Proteomes" id="UP000807306">
    <property type="component" value="Unassembled WGS sequence"/>
</dbReference>
<protein>
    <submittedName>
        <fullName evidence="1">Uncharacterized protein</fullName>
    </submittedName>
</protein>